<evidence type="ECO:0000256" key="1">
    <source>
        <dbReference type="SAM" id="SignalP"/>
    </source>
</evidence>
<dbReference type="AlphaFoldDB" id="A0A9P5CFN8"/>
<proteinExistence type="predicted"/>
<organism evidence="2 3">
    <name type="scientific">Trichoderma lentiforme</name>
    <dbReference type="NCBI Taxonomy" id="1567552"/>
    <lineage>
        <taxon>Eukaryota</taxon>
        <taxon>Fungi</taxon>
        <taxon>Dikarya</taxon>
        <taxon>Ascomycota</taxon>
        <taxon>Pezizomycotina</taxon>
        <taxon>Sordariomycetes</taxon>
        <taxon>Hypocreomycetidae</taxon>
        <taxon>Hypocreales</taxon>
        <taxon>Hypocreaceae</taxon>
        <taxon>Trichoderma</taxon>
    </lineage>
</organism>
<sequence length="72" mass="7514">MKCFISLVALYGALATALPSNNEAYNLPDIQDAAGLGLADTHKEGGDMPKRGICTNNAQDCCCQSSLAHTAE</sequence>
<dbReference type="Proteomes" id="UP000801864">
    <property type="component" value="Unassembled WGS sequence"/>
</dbReference>
<keyword evidence="1" id="KW-0732">Signal</keyword>
<name>A0A9P5CFN8_9HYPO</name>
<protein>
    <recommendedName>
        <fullName evidence="4">Hydrophobin</fullName>
    </recommendedName>
</protein>
<evidence type="ECO:0000313" key="3">
    <source>
        <dbReference type="Proteomes" id="UP000801864"/>
    </source>
</evidence>
<comment type="caution">
    <text evidence="2">The sequence shown here is derived from an EMBL/GenBank/DDBJ whole genome shotgun (WGS) entry which is preliminary data.</text>
</comment>
<feature type="chain" id="PRO_5040124546" description="Hydrophobin" evidence="1">
    <location>
        <begin position="16"/>
        <end position="72"/>
    </location>
</feature>
<evidence type="ECO:0000313" key="2">
    <source>
        <dbReference type="EMBL" id="KAF3075840.1"/>
    </source>
</evidence>
<accession>A0A9P5CFN8</accession>
<feature type="signal peptide" evidence="1">
    <location>
        <begin position="1"/>
        <end position="15"/>
    </location>
</feature>
<keyword evidence="3" id="KW-1185">Reference proteome</keyword>
<dbReference type="EMBL" id="QLNT01000003">
    <property type="protein sequence ID" value="KAF3075840.1"/>
    <property type="molecule type" value="Genomic_DNA"/>
</dbReference>
<gene>
    <name evidence="2" type="ORF">CFAM422_002550</name>
</gene>
<reference evidence="2 3" key="1">
    <citation type="submission" date="2018-06" db="EMBL/GenBank/DDBJ databases">
        <title>Genome analysis of cellulolytic fungus Trichoderma lentiforme CFAM-422.</title>
        <authorList>
            <person name="Steindorff A.S."/>
            <person name="Formighieri E.F."/>
            <person name="Midorikawa G.E.O."/>
            <person name="Tamietti M.S."/>
            <person name="Ramos E.Z."/>
            <person name="Silva A.S."/>
            <person name="Bon E.P.S."/>
            <person name="Mendes T.D."/>
            <person name="Damaso M.C.T."/>
            <person name="Favaro L.C.L."/>
        </authorList>
    </citation>
    <scope>NUCLEOTIDE SEQUENCE [LARGE SCALE GENOMIC DNA]</scope>
    <source>
        <strain evidence="2 3">CFAM-422</strain>
    </source>
</reference>
<evidence type="ECO:0008006" key="4">
    <source>
        <dbReference type="Google" id="ProtNLM"/>
    </source>
</evidence>